<dbReference type="InterPro" id="IPR036942">
    <property type="entry name" value="Beta-barrel_TonB_sf"/>
</dbReference>
<dbReference type="Gene3D" id="2.170.130.10">
    <property type="entry name" value="TonB-dependent receptor, plug domain"/>
    <property type="match status" value="1"/>
</dbReference>
<dbReference type="SUPFAM" id="SSF56935">
    <property type="entry name" value="Porins"/>
    <property type="match status" value="1"/>
</dbReference>
<dbReference type="PANTHER" id="PTHR47234">
    <property type="match status" value="1"/>
</dbReference>
<evidence type="ECO:0000313" key="14">
    <source>
        <dbReference type="Proteomes" id="UP000623958"/>
    </source>
</evidence>
<evidence type="ECO:0000256" key="5">
    <source>
        <dbReference type="ARBA" id="ARBA00023077"/>
    </source>
</evidence>
<evidence type="ECO:0000256" key="7">
    <source>
        <dbReference type="ARBA" id="ARBA00023237"/>
    </source>
</evidence>
<proteinExistence type="inferred from homology"/>
<feature type="domain" description="TonB-dependent receptor-like beta-barrel" evidence="11">
    <location>
        <begin position="324"/>
        <end position="850"/>
    </location>
</feature>
<dbReference type="InterPro" id="IPR012910">
    <property type="entry name" value="Plug_dom"/>
</dbReference>
<keyword evidence="10" id="KW-0732">Signal</keyword>
<comment type="similarity">
    <text evidence="8 9">Belongs to the TonB-dependent receptor family.</text>
</comment>
<dbReference type="Pfam" id="PF00593">
    <property type="entry name" value="TonB_dep_Rec_b-barrel"/>
    <property type="match status" value="1"/>
</dbReference>
<protein>
    <submittedName>
        <fullName evidence="13">Ligand-gated channel</fullName>
    </submittedName>
</protein>
<evidence type="ECO:0000256" key="8">
    <source>
        <dbReference type="PROSITE-ProRule" id="PRU01360"/>
    </source>
</evidence>
<name>A0A919F5A5_9XANT</name>
<dbReference type="RefSeq" id="WP_434028441.1">
    <property type="nucleotide sequence ID" value="NZ_BNBA01000002.1"/>
</dbReference>
<gene>
    <name evidence="13" type="ORF">GCM10009090_03900</name>
</gene>
<reference evidence="13" key="1">
    <citation type="journal article" date="2014" name="Int. J. Syst. Evol. Microbiol.">
        <title>Complete genome sequence of Corynebacterium casei LMG S-19264T (=DSM 44701T), isolated from a smear-ripened cheese.</title>
        <authorList>
            <consortium name="US DOE Joint Genome Institute (JGI-PGF)"/>
            <person name="Walter F."/>
            <person name="Albersmeier A."/>
            <person name="Kalinowski J."/>
            <person name="Ruckert C."/>
        </authorList>
    </citation>
    <scope>NUCLEOTIDE SEQUENCE</scope>
    <source>
        <strain evidence="13">JCM 13306</strain>
    </source>
</reference>
<dbReference type="CDD" id="cd01347">
    <property type="entry name" value="ligand_gated_channel"/>
    <property type="match status" value="1"/>
</dbReference>
<reference evidence="13" key="2">
    <citation type="submission" date="2020-09" db="EMBL/GenBank/DDBJ databases">
        <authorList>
            <person name="Sun Q."/>
            <person name="Ohkuma M."/>
        </authorList>
    </citation>
    <scope>NUCLEOTIDE SEQUENCE</scope>
    <source>
        <strain evidence="13">JCM 13306</strain>
    </source>
</reference>
<dbReference type="InterPro" id="IPR000531">
    <property type="entry name" value="Beta-barrel_TonB"/>
</dbReference>
<organism evidence="13 14">
    <name type="scientific">Xanthomonas boreopolis</name>
    <dbReference type="NCBI Taxonomy" id="86183"/>
    <lineage>
        <taxon>Bacteria</taxon>
        <taxon>Pseudomonadati</taxon>
        <taxon>Pseudomonadota</taxon>
        <taxon>Gammaproteobacteria</taxon>
        <taxon>Lysobacterales</taxon>
        <taxon>Lysobacteraceae</taxon>
        <taxon>Xanthomonas</taxon>
    </lineage>
</organism>
<evidence type="ECO:0000256" key="6">
    <source>
        <dbReference type="ARBA" id="ARBA00023136"/>
    </source>
</evidence>
<evidence type="ECO:0000256" key="1">
    <source>
        <dbReference type="ARBA" id="ARBA00004571"/>
    </source>
</evidence>
<dbReference type="InterPro" id="IPR037066">
    <property type="entry name" value="Plug_dom_sf"/>
</dbReference>
<evidence type="ECO:0000259" key="12">
    <source>
        <dbReference type="Pfam" id="PF07715"/>
    </source>
</evidence>
<dbReference type="GO" id="GO:0009279">
    <property type="term" value="C:cell outer membrane"/>
    <property type="evidence" value="ECO:0007669"/>
    <property type="project" value="UniProtKB-SubCell"/>
</dbReference>
<dbReference type="EMBL" id="BNBA01000002">
    <property type="protein sequence ID" value="GHH47444.1"/>
    <property type="molecule type" value="Genomic_DNA"/>
</dbReference>
<dbReference type="AlphaFoldDB" id="A0A919F5A5"/>
<keyword evidence="6 8" id="KW-0472">Membrane</keyword>
<dbReference type="PROSITE" id="PS52016">
    <property type="entry name" value="TONB_DEPENDENT_REC_3"/>
    <property type="match status" value="1"/>
</dbReference>
<feature type="signal peptide" evidence="10">
    <location>
        <begin position="1"/>
        <end position="42"/>
    </location>
</feature>
<evidence type="ECO:0000256" key="4">
    <source>
        <dbReference type="ARBA" id="ARBA00022692"/>
    </source>
</evidence>
<dbReference type="PANTHER" id="PTHR47234:SF3">
    <property type="entry name" value="SECRETIN_TONB SHORT N-TERMINAL DOMAIN-CONTAINING PROTEIN"/>
    <property type="match status" value="1"/>
</dbReference>
<keyword evidence="5 9" id="KW-0798">TonB box</keyword>
<keyword evidence="3 8" id="KW-1134">Transmembrane beta strand</keyword>
<dbReference type="Pfam" id="PF07715">
    <property type="entry name" value="Plug"/>
    <property type="match status" value="1"/>
</dbReference>
<keyword evidence="2 8" id="KW-0813">Transport</keyword>
<comment type="subcellular location">
    <subcellularLocation>
        <location evidence="1 8">Cell outer membrane</location>
        <topology evidence="1 8">Multi-pass membrane protein</topology>
    </subcellularLocation>
</comment>
<evidence type="ECO:0000256" key="9">
    <source>
        <dbReference type="RuleBase" id="RU003357"/>
    </source>
</evidence>
<dbReference type="Proteomes" id="UP000623958">
    <property type="component" value="Unassembled WGS sequence"/>
</dbReference>
<feature type="chain" id="PRO_5037985473" evidence="10">
    <location>
        <begin position="43"/>
        <end position="901"/>
    </location>
</feature>
<keyword evidence="4 8" id="KW-0812">Transmembrane</keyword>
<keyword evidence="14" id="KW-1185">Reference proteome</keyword>
<evidence type="ECO:0000256" key="3">
    <source>
        <dbReference type="ARBA" id="ARBA00022452"/>
    </source>
</evidence>
<accession>A0A919F5A5</accession>
<evidence type="ECO:0000256" key="2">
    <source>
        <dbReference type="ARBA" id="ARBA00022448"/>
    </source>
</evidence>
<dbReference type="Gene3D" id="2.40.170.20">
    <property type="entry name" value="TonB-dependent receptor, beta-barrel domain"/>
    <property type="match status" value="1"/>
</dbReference>
<evidence type="ECO:0000256" key="10">
    <source>
        <dbReference type="SAM" id="SignalP"/>
    </source>
</evidence>
<comment type="caution">
    <text evidence="13">The sequence shown here is derived from an EMBL/GenBank/DDBJ whole genome shotgun (WGS) entry which is preliminary data.</text>
</comment>
<evidence type="ECO:0000313" key="13">
    <source>
        <dbReference type="EMBL" id="GHH47444.1"/>
    </source>
</evidence>
<feature type="domain" description="TonB-dependent receptor plug" evidence="12">
    <location>
        <begin position="71"/>
        <end position="186"/>
    </location>
</feature>
<evidence type="ECO:0000259" key="11">
    <source>
        <dbReference type="Pfam" id="PF00593"/>
    </source>
</evidence>
<sequence length="901" mass="97581">MGKRINSDRLAYSISRALGARPQAGRLAAAVLLMGQVAPVLAADAPADDAKTLDAITVISTGTRKSNMAVTDSPAPIQLVSLEKLASTAAPDLQNAIANQVPSYNANQVGSDMASQTLTAALRGLSPNHTLILINGKRLHNTANVSAGTGAAAPDLSFIPEAAVDHVEVLTDGAAALYGSDAIAGVINIILKKNPDGGEVTAGYSGYQDGGGRDFKWGANLGFGDTQNFFNLSVEAENRQSVYRFVPSAMGACIQNPADCRANGLGMQDFALSAANLQAVFNPKFPYLNNWLNPPEVHRKALYFNSGAVLSDSVSFYAFGGYGKKTASSEENYRAPDQLMGYTDASGTEQYRYPYGFNPSEYADEDDYTLTAGLTGFVADWTWDASTTYGKDKMDVYTINSMNQNLWNEFGYTPTDFYDGTFTASQWTSDLNATRDFDVGLSSPLTFNAGVEYRQDKYAISPGDAASYYKTGASSFPGYNPATNTGSYSRNSYSVFADAIFYPLEKWLVDTAVRYEHYSDFGSKTIGKLTTRYDFSDSFAVRATASTGFRAPTLGEEYYSAVNVSPSGAYPQLQPNGSAAASLGFGALKPETSTNFSLGFVFNPLTHLTSTLDFYRITIKDRIDRGSFCYVSGSAPCDPVSGAETDSYNTALGQALVDGGYLGSIDPTASDEGSLDTSARQNISVYLFNNALDTRATGVDWVTNYLTPFDWGSVDWILAANYNKLDVIKVKEAPASLGGGSMYSTATLINMENASPKFRVNLGATINVGKFSINVTEAIYGPQYQWADTNTNDEGMGNEFPDEVLAQLDTRVMDGRTYYKEKIGVLATTNLSISFKPNDKWTLTVGGDNIFNKYPDKYPAAVWDWVTSHYENQWGYLTKYQTGSPVGYFGGRWYAKLAYRF</sequence>
<keyword evidence="7 8" id="KW-0998">Cell outer membrane</keyword>
<dbReference type="InterPro" id="IPR039426">
    <property type="entry name" value="TonB-dep_rcpt-like"/>
</dbReference>